<dbReference type="GO" id="GO:0003723">
    <property type="term" value="F:RNA binding"/>
    <property type="evidence" value="ECO:0007669"/>
    <property type="project" value="InterPro"/>
</dbReference>
<comment type="caution">
    <text evidence="8">Lacks conserved residue(s) required for the propagation of feature annotation.</text>
</comment>
<dbReference type="SUPFAM" id="SSF88697">
    <property type="entry name" value="PUA domain-like"/>
    <property type="match status" value="1"/>
</dbReference>
<evidence type="ECO:0000259" key="9">
    <source>
        <dbReference type="SMART" id="SM00359"/>
    </source>
</evidence>
<dbReference type="Pfam" id="PF00696">
    <property type="entry name" value="AA_kinase"/>
    <property type="match status" value="1"/>
</dbReference>
<keyword evidence="1 8" id="KW-0963">Cytoplasm</keyword>
<dbReference type="InterPro" id="IPR005715">
    <property type="entry name" value="Glu_5kinase/COase_Synthase"/>
</dbReference>
<dbReference type="InterPro" id="IPR011529">
    <property type="entry name" value="Glu_5kinase"/>
</dbReference>
<dbReference type="Pfam" id="PF01472">
    <property type="entry name" value="PUA"/>
    <property type="match status" value="1"/>
</dbReference>
<dbReference type="InterPro" id="IPR001057">
    <property type="entry name" value="Glu/AcGlu_kinase"/>
</dbReference>
<evidence type="ECO:0000256" key="7">
    <source>
        <dbReference type="ARBA" id="ARBA00022840"/>
    </source>
</evidence>
<dbReference type="GO" id="GO:0005829">
    <property type="term" value="C:cytosol"/>
    <property type="evidence" value="ECO:0007669"/>
    <property type="project" value="TreeGrafter"/>
</dbReference>
<feature type="binding site" evidence="8">
    <location>
        <position position="48"/>
    </location>
    <ligand>
        <name>substrate</name>
    </ligand>
</feature>
<accession>A0A212J1T3</accession>
<dbReference type="InterPro" id="IPR001048">
    <property type="entry name" value="Asp/Glu/Uridylate_kinase"/>
</dbReference>
<dbReference type="SUPFAM" id="SSF53633">
    <property type="entry name" value="Carbamate kinase-like"/>
    <property type="match status" value="1"/>
</dbReference>
<evidence type="ECO:0000256" key="5">
    <source>
        <dbReference type="ARBA" id="ARBA00022741"/>
    </source>
</evidence>
<organism evidence="10">
    <name type="scientific">uncultured Dysgonomonas sp</name>
    <dbReference type="NCBI Taxonomy" id="206096"/>
    <lineage>
        <taxon>Bacteria</taxon>
        <taxon>Pseudomonadati</taxon>
        <taxon>Bacteroidota</taxon>
        <taxon>Bacteroidia</taxon>
        <taxon>Bacteroidales</taxon>
        <taxon>Dysgonomonadaceae</taxon>
        <taxon>Dysgonomonas</taxon>
        <taxon>environmental samples</taxon>
    </lineage>
</organism>
<feature type="binding site" evidence="8">
    <location>
        <position position="8"/>
    </location>
    <ligand>
        <name>ATP</name>
        <dbReference type="ChEBI" id="CHEBI:30616"/>
    </ligand>
</feature>
<feature type="binding site" evidence="8">
    <location>
        <position position="135"/>
    </location>
    <ligand>
        <name>substrate</name>
    </ligand>
</feature>
<comment type="pathway">
    <text evidence="8">Amino-acid biosynthesis; L-proline biosynthesis; L-glutamate 5-semialdehyde from L-glutamate: step 1/2.</text>
</comment>
<dbReference type="PRINTS" id="PR00474">
    <property type="entry name" value="GLU5KINASE"/>
</dbReference>
<dbReference type="CDD" id="cd04242">
    <property type="entry name" value="AAK_G5K_ProB"/>
    <property type="match status" value="1"/>
</dbReference>
<gene>
    <name evidence="8 10" type="primary">proB</name>
    <name evidence="10" type="ORF">KL86DYS1_10857</name>
</gene>
<dbReference type="InterPro" id="IPR036393">
    <property type="entry name" value="AceGlu_kinase-like_sf"/>
</dbReference>
<dbReference type="GO" id="GO:0004349">
    <property type="term" value="F:glutamate 5-kinase activity"/>
    <property type="evidence" value="ECO:0007669"/>
    <property type="project" value="UniProtKB-UniRule"/>
</dbReference>
<dbReference type="UniPathway" id="UPA00098">
    <property type="reaction ID" value="UER00359"/>
</dbReference>
<dbReference type="NCBIfam" id="TIGR01027">
    <property type="entry name" value="proB"/>
    <property type="match status" value="1"/>
</dbReference>
<dbReference type="InterPro" id="IPR002478">
    <property type="entry name" value="PUA"/>
</dbReference>
<keyword evidence="5 8" id="KW-0547">Nucleotide-binding</keyword>
<evidence type="ECO:0000256" key="6">
    <source>
        <dbReference type="ARBA" id="ARBA00022777"/>
    </source>
</evidence>
<dbReference type="InterPro" id="IPR036974">
    <property type="entry name" value="PUA_sf"/>
</dbReference>
<evidence type="ECO:0000256" key="8">
    <source>
        <dbReference type="HAMAP-Rule" id="MF_00456"/>
    </source>
</evidence>
<dbReference type="SMART" id="SM00359">
    <property type="entry name" value="PUA"/>
    <property type="match status" value="1"/>
</dbReference>
<comment type="function">
    <text evidence="8">Catalyzes the transfer of a phosphate group to glutamate to form L-glutamate 5-phosphate.</text>
</comment>
<feature type="binding site" evidence="8">
    <location>
        <position position="147"/>
    </location>
    <ligand>
        <name>substrate</name>
    </ligand>
</feature>
<dbReference type="PROSITE" id="PS50890">
    <property type="entry name" value="PUA"/>
    <property type="match status" value="1"/>
</dbReference>
<proteinExistence type="inferred from homology"/>
<evidence type="ECO:0000313" key="10">
    <source>
        <dbReference type="EMBL" id="SBV93399.1"/>
    </source>
</evidence>
<comment type="catalytic activity">
    <reaction evidence="8">
        <text>L-glutamate + ATP = L-glutamyl 5-phosphate + ADP</text>
        <dbReference type="Rhea" id="RHEA:14877"/>
        <dbReference type="ChEBI" id="CHEBI:29985"/>
        <dbReference type="ChEBI" id="CHEBI:30616"/>
        <dbReference type="ChEBI" id="CHEBI:58274"/>
        <dbReference type="ChEBI" id="CHEBI:456216"/>
        <dbReference type="EC" id="2.7.2.11"/>
    </reaction>
</comment>
<comment type="similarity">
    <text evidence="8">Belongs to the glutamate 5-kinase family.</text>
</comment>
<protein>
    <recommendedName>
        <fullName evidence="8">Glutamate 5-kinase</fullName>
        <ecNumber evidence="8">2.7.2.11</ecNumber>
    </recommendedName>
    <alternativeName>
        <fullName evidence="8">Gamma-glutamyl kinase</fullName>
        <shortName evidence="8">GK</shortName>
    </alternativeName>
</protein>
<dbReference type="InterPro" id="IPR015947">
    <property type="entry name" value="PUA-like_sf"/>
</dbReference>
<dbReference type="Gene3D" id="3.40.1160.10">
    <property type="entry name" value="Acetylglutamate kinase-like"/>
    <property type="match status" value="1"/>
</dbReference>
<dbReference type="EMBL" id="FLUM01000001">
    <property type="protein sequence ID" value="SBV93399.1"/>
    <property type="molecule type" value="Genomic_DNA"/>
</dbReference>
<reference evidence="10" key="1">
    <citation type="submission" date="2016-04" db="EMBL/GenBank/DDBJ databases">
        <authorList>
            <person name="Evans L.H."/>
            <person name="Alamgir A."/>
            <person name="Owens N."/>
            <person name="Weber N.D."/>
            <person name="Virtaneva K."/>
            <person name="Barbian K."/>
            <person name="Babar A."/>
            <person name="Rosenke K."/>
        </authorList>
    </citation>
    <scope>NUCLEOTIDE SEQUENCE</scope>
    <source>
        <strain evidence="10">86-1</strain>
    </source>
</reference>
<feature type="domain" description="PUA" evidence="9">
    <location>
        <begin position="276"/>
        <end position="349"/>
    </location>
</feature>
<evidence type="ECO:0000256" key="4">
    <source>
        <dbReference type="ARBA" id="ARBA00022679"/>
    </source>
</evidence>
<dbReference type="InterPro" id="IPR041739">
    <property type="entry name" value="G5K_ProB"/>
</dbReference>
<dbReference type="RefSeq" id="WP_296938747.1">
    <property type="nucleotide sequence ID" value="NZ_LT599032.1"/>
</dbReference>
<dbReference type="GO" id="GO:0005524">
    <property type="term" value="F:ATP binding"/>
    <property type="evidence" value="ECO:0007669"/>
    <property type="project" value="UniProtKB-KW"/>
</dbReference>
<dbReference type="GO" id="GO:0055129">
    <property type="term" value="P:L-proline biosynthetic process"/>
    <property type="evidence" value="ECO:0007669"/>
    <property type="project" value="UniProtKB-UniRule"/>
</dbReference>
<dbReference type="PANTHER" id="PTHR43654:SF1">
    <property type="entry name" value="ISOPENTENYL PHOSPHATE KINASE"/>
    <property type="match status" value="1"/>
</dbReference>
<dbReference type="PIRSF" id="PIRSF000729">
    <property type="entry name" value="GK"/>
    <property type="match status" value="1"/>
</dbReference>
<comment type="subcellular location">
    <subcellularLocation>
        <location evidence="8">Cytoplasm</location>
    </subcellularLocation>
</comment>
<evidence type="ECO:0000256" key="2">
    <source>
        <dbReference type="ARBA" id="ARBA00022605"/>
    </source>
</evidence>
<dbReference type="EC" id="2.7.2.11" evidence="8"/>
<name>A0A212J1T3_9BACT</name>
<sequence>MKERIVVKIGSQILSRKDGMLDLTRMSALVDQIAELHKNNVEVILVSSGAVASGKSEIKAKAKLDTISARQLYSSIGQVKLINRYYDLFHQQGIICGQILVTKEDFATRRHYLNQRNCMSVMLDNKVIPIVNENDAISVNELMFTDNDELSGLVAAMMGAKKLIILSNIDGIYSDNPNNPEAYIFREIDIKKDDIENCIQSSKSATGRGGMTTKYNVARRAAEEGIEVIIANGRRDNILVDLIKGKDVVSTRFKPSGKGTNSIKKWIAHSDGFTKGEIHINKCAADVLLSDKAVSLLPVGVTKISGNFEADDIVRIIDEKGKQVGIGRTSYSSEKAKETIGKNNKKAIVHYDYLYIEK</sequence>
<dbReference type="HAMAP" id="MF_00456">
    <property type="entry name" value="ProB"/>
    <property type="match status" value="1"/>
</dbReference>
<dbReference type="Gene3D" id="2.30.130.10">
    <property type="entry name" value="PUA domain"/>
    <property type="match status" value="1"/>
</dbReference>
<evidence type="ECO:0000256" key="3">
    <source>
        <dbReference type="ARBA" id="ARBA00022650"/>
    </source>
</evidence>
<keyword evidence="3 8" id="KW-0641">Proline biosynthesis</keyword>
<dbReference type="CDD" id="cd21157">
    <property type="entry name" value="PUA_G5K"/>
    <property type="match status" value="1"/>
</dbReference>
<keyword evidence="2 8" id="KW-0028">Amino-acid biosynthesis</keyword>
<keyword evidence="7 8" id="KW-0067">ATP-binding</keyword>
<dbReference type="AlphaFoldDB" id="A0A212J1T3"/>
<evidence type="ECO:0000256" key="1">
    <source>
        <dbReference type="ARBA" id="ARBA00022490"/>
    </source>
</evidence>
<keyword evidence="6 8" id="KW-0418">Kinase</keyword>
<keyword evidence="4 8" id="KW-0808">Transferase</keyword>
<dbReference type="FunFam" id="3.40.1160.10:FF:000040">
    <property type="entry name" value="Glutamate 5-kinase"/>
    <property type="match status" value="1"/>
</dbReference>
<dbReference type="PANTHER" id="PTHR43654">
    <property type="entry name" value="GLUTAMATE 5-KINASE"/>
    <property type="match status" value="1"/>
</dbReference>